<accession>K1XUC8</accession>
<sequence length="1041" mass="114303">MAEQSREPIAESPKSERSNKMTEQPPTMQTELPQDTTLQESPVEGPQPRPKRDTVLQLEAAMQSCRETFGPGQLSAPLLDHERTSSPISDPENWPASTRDSEQLVRAISDPEKSELERETRGMLGSMDEKKEKKRSGQFFAPIDITPARPGLPASEPARSSSFYEPNLQRKPLPVRSYTQNPPIRLERDTLAMLEGSHERPDSNESGPLSPAPSSINESIDWGAPPPYEQSFEDTNGHISTSILDNGRISMIFRGRSRRFTSLPPLPEFEPEAEQTRQKAENSYPLLNIVIQVVGSRGDVQPFIALGQELQVVGHRVRLATHDTFEEFVKSSGLEFFPIGGDPTELMAYMVKNPGIIPKFSTIRAGEISKKRKMVNEMLEGCWKSCTQPDPATNIPFVAEAIIANPPSFAHVHCAQALGIPVHLMFTMPWSATRMFPHPLANVSVTDTDPTITNFLSYSLVDLMTWQGLGDVINHWRRKTLNLEPFSTKTGAGLLGDLNVPFTYCWSPALIPKPIDWPAHIDVCGFFFRTPPDYTPFPELDEFLKAGPPPIYIGFGSIVMENAEKMTQTIIGAVKACGQRAIVSRGWSNLGKDVAPDPDFLFIGDCPHEWLFKHVSAVIHHGGAGTTACGLLNGRPTAIVPFFGDQPFWANMVAVAGAGPRPIEHKSLNVESLSKAIKICVDPATVLAAEKIALKMKYEKGVQAAVTSFHRNLPIHNITCDLVPDHPANWDWKKGKRTLKLSHRAAAILVDNKKIDAASLKLHHSKPIFIENRRYDPVSAVASTGVDSIKNIYLAIEDTALTPMKEYRKVTGLNGKELETDSLHSNTSHKSAAGAAGKAVGRGFGKVGLALTKTMVDIPVAAANGLQSVPEVYGCKSRDYGAITGWKSGAIVGMKLDSNSNGVETDILFFQSLGYGFYDGFAGFANESYKGAKRSGVKGMVLGIAQGTAHHVTQPLHGLVGVIAYPALGLYRNLVPVSVTGVQRDILQAQQAYGIWLAENKPVTQQEVDKIIKSFEERMKMKESAQYRIRAADTVRAMMRN</sequence>
<dbReference type="InterPro" id="IPR010610">
    <property type="entry name" value="EryCIII-like_C"/>
</dbReference>
<protein>
    <submittedName>
        <fullName evidence="5">Uncharacterized protein</fullName>
    </submittedName>
</protein>
<feature type="compositionally biased region" description="Basic and acidic residues" evidence="2">
    <location>
        <begin position="99"/>
        <end position="131"/>
    </location>
</feature>
<feature type="compositionally biased region" description="Polar residues" evidence="2">
    <location>
        <begin position="21"/>
        <end position="40"/>
    </location>
</feature>
<dbReference type="FunFam" id="3.40.50.2000:FF:000009">
    <property type="entry name" value="Sterol 3-beta-glucosyltransferase UGT80A2"/>
    <property type="match status" value="1"/>
</dbReference>
<evidence type="ECO:0000259" key="4">
    <source>
        <dbReference type="Pfam" id="PF06722"/>
    </source>
</evidence>
<feature type="region of interest" description="Disordered" evidence="2">
    <location>
        <begin position="1"/>
        <end position="232"/>
    </location>
</feature>
<evidence type="ECO:0000256" key="1">
    <source>
        <dbReference type="ARBA" id="ARBA00022679"/>
    </source>
</evidence>
<dbReference type="KEGG" id="mbe:MBM_05573"/>
<dbReference type="FunFam" id="3.40.50.2000:FF:000100">
    <property type="entry name" value="Glycosyltransferase family 1 protein"/>
    <property type="match status" value="1"/>
</dbReference>
<keyword evidence="6" id="KW-1185">Reference proteome</keyword>
<feature type="domain" description="Glycosyltransferase family 28 N-terminal" evidence="3">
    <location>
        <begin position="289"/>
        <end position="437"/>
    </location>
</feature>
<name>K1XUC8_MARBU</name>
<evidence type="ECO:0000256" key="2">
    <source>
        <dbReference type="SAM" id="MobiDB-lite"/>
    </source>
</evidence>
<dbReference type="Proteomes" id="UP000006753">
    <property type="component" value="Unassembled WGS sequence"/>
</dbReference>
<dbReference type="EMBL" id="JH921439">
    <property type="protein sequence ID" value="EKD16279.1"/>
    <property type="molecule type" value="Genomic_DNA"/>
</dbReference>
<dbReference type="GO" id="GO:0016906">
    <property type="term" value="F:sterol 3-beta-glucosyltransferase activity"/>
    <property type="evidence" value="ECO:0007669"/>
    <property type="project" value="UniProtKB-ARBA"/>
</dbReference>
<evidence type="ECO:0000259" key="3">
    <source>
        <dbReference type="Pfam" id="PF03033"/>
    </source>
</evidence>
<dbReference type="PANTHER" id="PTHR48050">
    <property type="entry name" value="STEROL 3-BETA-GLUCOSYLTRANSFERASE"/>
    <property type="match status" value="1"/>
</dbReference>
<dbReference type="SUPFAM" id="SSF53756">
    <property type="entry name" value="UDP-Glycosyltransferase/glycogen phosphorylase"/>
    <property type="match status" value="1"/>
</dbReference>
<dbReference type="InParanoid" id="K1XUC8"/>
<dbReference type="GO" id="GO:0005975">
    <property type="term" value="P:carbohydrate metabolic process"/>
    <property type="evidence" value="ECO:0007669"/>
    <property type="project" value="InterPro"/>
</dbReference>
<proteinExistence type="predicted"/>
<feature type="compositionally biased region" description="Basic and acidic residues" evidence="2">
    <location>
        <begin position="1"/>
        <end position="20"/>
    </location>
</feature>
<dbReference type="OMA" id="SECTHGE"/>
<dbReference type="InterPro" id="IPR050426">
    <property type="entry name" value="Glycosyltransferase_28"/>
</dbReference>
<gene>
    <name evidence="5" type="ORF">MBM_05573</name>
</gene>
<evidence type="ECO:0000313" key="5">
    <source>
        <dbReference type="EMBL" id="EKD16279.1"/>
    </source>
</evidence>
<dbReference type="OrthoDB" id="5835829at2759"/>
<feature type="domain" description="Erythromycin biosynthesis protein CIII-like C-terminal" evidence="4">
    <location>
        <begin position="604"/>
        <end position="693"/>
    </location>
</feature>
<evidence type="ECO:0000313" key="6">
    <source>
        <dbReference type="Proteomes" id="UP000006753"/>
    </source>
</evidence>
<keyword evidence="1" id="KW-0808">Transferase</keyword>
<feature type="compositionally biased region" description="Polar residues" evidence="2">
    <location>
        <begin position="204"/>
        <end position="218"/>
    </location>
</feature>
<dbReference type="HOGENOM" id="CLU_000537_1_2_1"/>
<dbReference type="InterPro" id="IPR002213">
    <property type="entry name" value="UDP_glucos_trans"/>
</dbReference>
<dbReference type="Pfam" id="PF03033">
    <property type="entry name" value="Glyco_transf_28"/>
    <property type="match status" value="1"/>
</dbReference>
<feature type="compositionally biased region" description="Basic and acidic residues" evidence="2">
    <location>
        <begin position="185"/>
        <end position="203"/>
    </location>
</feature>
<dbReference type="eggNOG" id="KOG1192">
    <property type="taxonomic scope" value="Eukaryota"/>
</dbReference>
<dbReference type="AlphaFoldDB" id="K1XUC8"/>
<organism evidence="5 6">
    <name type="scientific">Marssonina brunnea f. sp. multigermtubi (strain MB_m1)</name>
    <name type="common">Marssonina leaf spot fungus</name>
    <dbReference type="NCBI Taxonomy" id="1072389"/>
    <lineage>
        <taxon>Eukaryota</taxon>
        <taxon>Fungi</taxon>
        <taxon>Dikarya</taxon>
        <taxon>Ascomycota</taxon>
        <taxon>Pezizomycotina</taxon>
        <taxon>Leotiomycetes</taxon>
        <taxon>Helotiales</taxon>
        <taxon>Drepanopezizaceae</taxon>
        <taxon>Drepanopeziza</taxon>
    </lineage>
</organism>
<dbReference type="Gene3D" id="3.40.50.2000">
    <property type="entry name" value="Glycogen Phosphorylase B"/>
    <property type="match status" value="2"/>
</dbReference>
<dbReference type="Pfam" id="PF06722">
    <property type="entry name" value="EryCIII-like_C"/>
    <property type="match status" value="1"/>
</dbReference>
<dbReference type="PANTHER" id="PTHR48050:SF27">
    <property type="entry name" value="GLUCOSYLTRANSFERASE, PUTATIVE (AFU_ORTHOLOGUE AFUA_7G04880)-RELATED"/>
    <property type="match status" value="1"/>
</dbReference>
<reference evidence="5 6" key="1">
    <citation type="journal article" date="2012" name="BMC Genomics">
        <title>Sequencing the genome of Marssonina brunnea reveals fungus-poplar co-evolution.</title>
        <authorList>
            <person name="Zhu S."/>
            <person name="Cao Y.-Z."/>
            <person name="Jiang C."/>
            <person name="Tan B.-Y."/>
            <person name="Wang Z."/>
            <person name="Feng S."/>
            <person name="Zhang L."/>
            <person name="Su X.-H."/>
            <person name="Brejova B."/>
            <person name="Vinar T."/>
            <person name="Xu M."/>
            <person name="Wang M.-X."/>
            <person name="Zhang S.-G."/>
            <person name="Huang M.-R."/>
            <person name="Wu R."/>
            <person name="Zhou Y."/>
        </authorList>
    </citation>
    <scope>NUCLEOTIDE SEQUENCE [LARGE SCALE GENOMIC DNA]</scope>
    <source>
        <strain evidence="5 6">MB_m1</strain>
    </source>
</reference>
<dbReference type="CDD" id="cd03784">
    <property type="entry name" value="GT1_Gtf-like"/>
    <property type="match status" value="1"/>
</dbReference>
<dbReference type="InterPro" id="IPR004276">
    <property type="entry name" value="GlycoTrans_28_N"/>
</dbReference>